<keyword evidence="2" id="KW-0732">Signal</keyword>
<feature type="compositionally biased region" description="Basic and acidic residues" evidence="1">
    <location>
        <begin position="458"/>
        <end position="468"/>
    </location>
</feature>
<dbReference type="HOGENOM" id="CLU_398102_0_0_1"/>
<feature type="compositionally biased region" description="Basic residues" evidence="1">
    <location>
        <begin position="166"/>
        <end position="189"/>
    </location>
</feature>
<keyword evidence="4" id="KW-1185">Reference proteome</keyword>
<dbReference type="EMBL" id="CH479210">
    <property type="protein sequence ID" value="EDW32831.1"/>
    <property type="molecule type" value="Genomic_DNA"/>
</dbReference>
<dbReference type="OMA" id="KEPHVEF"/>
<evidence type="ECO:0000313" key="3">
    <source>
        <dbReference type="EMBL" id="EDW32831.1"/>
    </source>
</evidence>
<dbReference type="AlphaFoldDB" id="B4H4Z5"/>
<feature type="compositionally biased region" description="Low complexity" evidence="1">
    <location>
        <begin position="258"/>
        <end position="273"/>
    </location>
</feature>
<protein>
    <submittedName>
        <fullName evidence="3">GL10191</fullName>
    </submittedName>
</protein>
<organism evidence="4">
    <name type="scientific">Drosophila persimilis</name>
    <name type="common">Fruit fly</name>
    <dbReference type="NCBI Taxonomy" id="7234"/>
    <lineage>
        <taxon>Eukaryota</taxon>
        <taxon>Metazoa</taxon>
        <taxon>Ecdysozoa</taxon>
        <taxon>Arthropoda</taxon>
        <taxon>Hexapoda</taxon>
        <taxon>Insecta</taxon>
        <taxon>Pterygota</taxon>
        <taxon>Neoptera</taxon>
        <taxon>Endopterygota</taxon>
        <taxon>Diptera</taxon>
        <taxon>Brachycera</taxon>
        <taxon>Muscomorpha</taxon>
        <taxon>Ephydroidea</taxon>
        <taxon>Drosophilidae</taxon>
        <taxon>Drosophila</taxon>
        <taxon>Sophophora</taxon>
    </lineage>
</organism>
<sequence>MLCLLFLIIRQNASQAAPVQHLAPHSQGAQESLKEPDVEFQWTNRTGSGSRSSLGLLTSLSSKASQQVRIKIPPIVHSPRKKNQDSDKRVRSRDKKRPIEDVSKQIFPSLPEAAPAHRSQYSRDFHESLKEPQVEFEGSNKTDDNTDRVETRKSGSGISMGLPTGLRHKSSQQVRKKNPPIVHSHRKKNQNSDKRVRSRKKQRPVEDLSKEIFPSLPEAAPAHRSQFSRLTHESLKEPHLEFQGPNKTENNKDHVGTRRSGSGSSLGLPTGLPHNSSQQVHPPIVHSHRKKNQNSDKRVRSRKKQRPVDDLSKEIFPSLPEAAPTHRSQYSRLTHESLKEPHVEFQGPNKTENNKDHVETRKSGSGSSLSLPTGLPRKSSQQMKEEKPPIVHSPRKNTQNSDKRVRSRKKQRPIDDLSKEIFPSLPEAAPTHRSQYSRLTHESLKEPHVEFQGPNKTENNKDHVETRKSGSGSSLSLPTGLPRKSSQQMKEEKPPIVHPSRKNEESDKEGRSDGKQRPIEDLSFRAGKEVTTKRRPKELTIPLARNMMGNLARRMDNPWAVTYGDVWHDTRLAVAHFSRMPRIHLASSPRVDYYPDDAKLVSVCNTKSTLYYSYHFRWIQKTSWKWVARHVYEKPFEFRRISLEARDAANDEECHSIGKKRKTTVLEHLDCTLKAYQEMEYRMPQYPKRQDG</sequence>
<evidence type="ECO:0000256" key="2">
    <source>
        <dbReference type="SAM" id="SignalP"/>
    </source>
</evidence>
<reference evidence="3 4" key="1">
    <citation type="journal article" date="2007" name="Nature">
        <title>Evolution of genes and genomes on the Drosophila phylogeny.</title>
        <authorList>
            <consortium name="Drosophila 12 Genomes Consortium"/>
            <person name="Clark A.G."/>
            <person name="Eisen M.B."/>
            <person name="Smith D.R."/>
            <person name="Bergman C.M."/>
            <person name="Oliver B."/>
            <person name="Markow T.A."/>
            <person name="Kaufman T.C."/>
            <person name="Kellis M."/>
            <person name="Gelbart W."/>
            <person name="Iyer V.N."/>
            <person name="Pollard D.A."/>
            <person name="Sackton T.B."/>
            <person name="Larracuente A.M."/>
            <person name="Singh N.D."/>
            <person name="Abad J.P."/>
            <person name="Abt D.N."/>
            <person name="Adryan B."/>
            <person name="Aguade M."/>
            <person name="Akashi H."/>
            <person name="Anderson W.W."/>
            <person name="Aquadro C.F."/>
            <person name="Ardell D.H."/>
            <person name="Arguello R."/>
            <person name="Artieri C.G."/>
            <person name="Barbash D.A."/>
            <person name="Barker D."/>
            <person name="Barsanti P."/>
            <person name="Batterham P."/>
            <person name="Batzoglou S."/>
            <person name="Begun D."/>
            <person name="Bhutkar A."/>
            <person name="Blanco E."/>
            <person name="Bosak S.A."/>
            <person name="Bradley R.K."/>
            <person name="Brand A.D."/>
            <person name="Brent M.R."/>
            <person name="Brooks A.N."/>
            <person name="Brown R.H."/>
            <person name="Butlin R.K."/>
            <person name="Caggese C."/>
            <person name="Calvi B.R."/>
            <person name="Bernardo de Carvalho A."/>
            <person name="Caspi A."/>
            <person name="Castrezana S."/>
            <person name="Celniker S.E."/>
            <person name="Chang J.L."/>
            <person name="Chapple C."/>
            <person name="Chatterji S."/>
            <person name="Chinwalla A."/>
            <person name="Civetta A."/>
            <person name="Clifton S.W."/>
            <person name="Comeron J.M."/>
            <person name="Costello J.C."/>
            <person name="Coyne J.A."/>
            <person name="Daub J."/>
            <person name="David R.G."/>
            <person name="Delcher A.L."/>
            <person name="Delehaunty K."/>
            <person name="Do C.B."/>
            <person name="Ebling H."/>
            <person name="Edwards K."/>
            <person name="Eickbush T."/>
            <person name="Evans J.D."/>
            <person name="Filipski A."/>
            <person name="Findeiss S."/>
            <person name="Freyhult E."/>
            <person name="Fulton L."/>
            <person name="Fulton R."/>
            <person name="Garcia A.C."/>
            <person name="Gardiner A."/>
            <person name="Garfield D.A."/>
            <person name="Garvin B.E."/>
            <person name="Gibson G."/>
            <person name="Gilbert D."/>
            <person name="Gnerre S."/>
            <person name="Godfrey J."/>
            <person name="Good R."/>
            <person name="Gotea V."/>
            <person name="Gravely B."/>
            <person name="Greenberg A.J."/>
            <person name="Griffiths-Jones S."/>
            <person name="Gross S."/>
            <person name="Guigo R."/>
            <person name="Gustafson E.A."/>
            <person name="Haerty W."/>
            <person name="Hahn M.W."/>
            <person name="Halligan D.L."/>
            <person name="Halpern A.L."/>
            <person name="Halter G.M."/>
            <person name="Han M.V."/>
            <person name="Heger A."/>
            <person name="Hillier L."/>
            <person name="Hinrichs A.S."/>
            <person name="Holmes I."/>
            <person name="Hoskins R.A."/>
            <person name="Hubisz M.J."/>
            <person name="Hultmark D."/>
            <person name="Huntley M.A."/>
            <person name="Jaffe D.B."/>
            <person name="Jagadeeshan S."/>
            <person name="Jeck W.R."/>
            <person name="Johnson J."/>
            <person name="Jones C.D."/>
            <person name="Jordan W.C."/>
            <person name="Karpen G.H."/>
            <person name="Kataoka E."/>
            <person name="Keightley P.D."/>
            <person name="Kheradpour P."/>
            <person name="Kirkness E.F."/>
            <person name="Koerich L.B."/>
            <person name="Kristiansen K."/>
            <person name="Kudrna D."/>
            <person name="Kulathinal R.J."/>
            <person name="Kumar S."/>
            <person name="Kwok R."/>
            <person name="Lander E."/>
            <person name="Langley C.H."/>
            <person name="Lapoint R."/>
            <person name="Lazzaro B.P."/>
            <person name="Lee S.J."/>
            <person name="Levesque L."/>
            <person name="Li R."/>
            <person name="Lin C.F."/>
            <person name="Lin M.F."/>
            <person name="Lindblad-Toh K."/>
            <person name="Llopart A."/>
            <person name="Long M."/>
            <person name="Low L."/>
            <person name="Lozovsky E."/>
            <person name="Lu J."/>
            <person name="Luo M."/>
            <person name="Machado C.A."/>
            <person name="Makalowski W."/>
            <person name="Marzo M."/>
            <person name="Matsuda M."/>
            <person name="Matzkin L."/>
            <person name="McAllister B."/>
            <person name="McBride C.S."/>
            <person name="McKernan B."/>
            <person name="McKernan K."/>
            <person name="Mendez-Lago M."/>
            <person name="Minx P."/>
            <person name="Mollenhauer M.U."/>
            <person name="Montooth K."/>
            <person name="Mount S.M."/>
            <person name="Mu X."/>
            <person name="Myers E."/>
            <person name="Negre B."/>
            <person name="Newfeld S."/>
            <person name="Nielsen R."/>
            <person name="Noor M.A."/>
            <person name="O'Grady P."/>
            <person name="Pachter L."/>
            <person name="Papaceit M."/>
            <person name="Parisi M.J."/>
            <person name="Parisi M."/>
            <person name="Parts L."/>
            <person name="Pedersen J.S."/>
            <person name="Pesole G."/>
            <person name="Phillippy A.M."/>
            <person name="Ponting C.P."/>
            <person name="Pop M."/>
            <person name="Porcelli D."/>
            <person name="Powell J.R."/>
            <person name="Prohaska S."/>
            <person name="Pruitt K."/>
            <person name="Puig M."/>
            <person name="Quesneville H."/>
            <person name="Ram K.R."/>
            <person name="Rand D."/>
            <person name="Rasmussen M.D."/>
            <person name="Reed L.K."/>
            <person name="Reenan R."/>
            <person name="Reily A."/>
            <person name="Remington K.A."/>
            <person name="Rieger T.T."/>
            <person name="Ritchie M.G."/>
            <person name="Robin C."/>
            <person name="Rogers Y.H."/>
            <person name="Rohde C."/>
            <person name="Rozas J."/>
            <person name="Rubenfield M.J."/>
            <person name="Ruiz A."/>
            <person name="Russo S."/>
            <person name="Salzberg S.L."/>
            <person name="Sanchez-Gracia A."/>
            <person name="Saranga D.J."/>
            <person name="Sato H."/>
            <person name="Schaeffer S.W."/>
            <person name="Schatz M.C."/>
            <person name="Schlenke T."/>
            <person name="Schwartz R."/>
            <person name="Segarra C."/>
            <person name="Singh R.S."/>
            <person name="Sirot L."/>
            <person name="Sirota M."/>
            <person name="Sisneros N.B."/>
            <person name="Smith C.D."/>
            <person name="Smith T.F."/>
            <person name="Spieth J."/>
            <person name="Stage D.E."/>
            <person name="Stark A."/>
            <person name="Stephan W."/>
            <person name="Strausberg R.L."/>
            <person name="Strempel S."/>
            <person name="Sturgill D."/>
            <person name="Sutton G."/>
            <person name="Sutton G.G."/>
            <person name="Tao W."/>
            <person name="Teichmann S."/>
            <person name="Tobari Y.N."/>
            <person name="Tomimura Y."/>
            <person name="Tsolas J.M."/>
            <person name="Valente V.L."/>
            <person name="Venter E."/>
            <person name="Venter J.C."/>
            <person name="Vicario S."/>
            <person name="Vieira F.G."/>
            <person name="Vilella A.J."/>
            <person name="Villasante A."/>
            <person name="Walenz B."/>
            <person name="Wang J."/>
            <person name="Wasserman M."/>
            <person name="Watts T."/>
            <person name="Wilson D."/>
            <person name="Wilson R.K."/>
            <person name="Wing R.A."/>
            <person name="Wolfner M.F."/>
            <person name="Wong A."/>
            <person name="Wong G.K."/>
            <person name="Wu C.I."/>
            <person name="Wu G."/>
            <person name="Yamamoto D."/>
            <person name="Yang H.P."/>
            <person name="Yang S.P."/>
            <person name="Yorke J.A."/>
            <person name="Yoshida K."/>
            <person name="Zdobnov E."/>
            <person name="Zhang P."/>
            <person name="Zhang Y."/>
            <person name="Zimin A.V."/>
            <person name="Baldwin J."/>
            <person name="Abdouelleil A."/>
            <person name="Abdulkadir J."/>
            <person name="Abebe A."/>
            <person name="Abera B."/>
            <person name="Abreu J."/>
            <person name="Acer S.C."/>
            <person name="Aftuck L."/>
            <person name="Alexander A."/>
            <person name="An P."/>
            <person name="Anderson E."/>
            <person name="Anderson S."/>
            <person name="Arachi H."/>
            <person name="Azer M."/>
            <person name="Bachantsang P."/>
            <person name="Barry A."/>
            <person name="Bayul T."/>
            <person name="Berlin A."/>
            <person name="Bessette D."/>
            <person name="Bloom T."/>
            <person name="Blye J."/>
            <person name="Boguslavskiy L."/>
            <person name="Bonnet C."/>
            <person name="Boukhgalter B."/>
            <person name="Bourzgui I."/>
            <person name="Brown A."/>
            <person name="Cahill P."/>
            <person name="Channer S."/>
            <person name="Cheshatsang Y."/>
            <person name="Chuda L."/>
            <person name="Citroen M."/>
            <person name="Collymore A."/>
            <person name="Cooke P."/>
            <person name="Costello M."/>
            <person name="D'Aco K."/>
            <person name="Daza R."/>
            <person name="De Haan G."/>
            <person name="DeGray S."/>
            <person name="DeMaso C."/>
            <person name="Dhargay N."/>
            <person name="Dooley K."/>
            <person name="Dooley E."/>
            <person name="Doricent M."/>
            <person name="Dorje P."/>
            <person name="Dorjee K."/>
            <person name="Dupes A."/>
            <person name="Elong R."/>
            <person name="Falk J."/>
            <person name="Farina A."/>
            <person name="Faro S."/>
            <person name="Ferguson D."/>
            <person name="Fisher S."/>
            <person name="Foley C.D."/>
            <person name="Franke A."/>
            <person name="Friedrich D."/>
            <person name="Gadbois L."/>
            <person name="Gearin G."/>
            <person name="Gearin C.R."/>
            <person name="Giannoukos G."/>
            <person name="Goode T."/>
            <person name="Graham J."/>
            <person name="Grandbois E."/>
            <person name="Grewal S."/>
            <person name="Gyaltsen K."/>
            <person name="Hafez N."/>
            <person name="Hagos B."/>
            <person name="Hall J."/>
            <person name="Henson C."/>
            <person name="Hollinger A."/>
            <person name="Honan T."/>
            <person name="Huard M.D."/>
            <person name="Hughes L."/>
            <person name="Hurhula B."/>
            <person name="Husby M.E."/>
            <person name="Kamat A."/>
            <person name="Kanga B."/>
            <person name="Kashin S."/>
            <person name="Khazanovich D."/>
            <person name="Kisner P."/>
            <person name="Lance K."/>
            <person name="Lara M."/>
            <person name="Lee W."/>
            <person name="Lennon N."/>
            <person name="Letendre F."/>
            <person name="LeVine R."/>
            <person name="Lipovsky A."/>
            <person name="Liu X."/>
            <person name="Liu J."/>
            <person name="Liu S."/>
            <person name="Lokyitsang T."/>
            <person name="Lokyitsang Y."/>
            <person name="Lubonja R."/>
            <person name="Lui A."/>
            <person name="MacDonald P."/>
            <person name="Magnisalis V."/>
            <person name="Maru K."/>
            <person name="Matthews C."/>
            <person name="McCusker W."/>
            <person name="McDonough S."/>
            <person name="Mehta T."/>
            <person name="Meldrim J."/>
            <person name="Meneus L."/>
            <person name="Mihai O."/>
            <person name="Mihalev A."/>
            <person name="Mihova T."/>
            <person name="Mittelman R."/>
            <person name="Mlenga V."/>
            <person name="Montmayeur A."/>
            <person name="Mulrain L."/>
            <person name="Navidi A."/>
            <person name="Naylor J."/>
            <person name="Negash T."/>
            <person name="Nguyen T."/>
            <person name="Nguyen N."/>
            <person name="Nicol R."/>
            <person name="Norbu C."/>
            <person name="Norbu N."/>
            <person name="Novod N."/>
            <person name="O'Neill B."/>
            <person name="Osman S."/>
            <person name="Markiewicz E."/>
            <person name="Oyono O.L."/>
            <person name="Patti C."/>
            <person name="Phunkhang P."/>
            <person name="Pierre F."/>
            <person name="Priest M."/>
            <person name="Raghuraman S."/>
            <person name="Rege F."/>
            <person name="Reyes R."/>
            <person name="Rise C."/>
            <person name="Rogov P."/>
            <person name="Ross K."/>
            <person name="Ryan E."/>
            <person name="Settipalli S."/>
            <person name="Shea T."/>
            <person name="Sherpa N."/>
            <person name="Shi L."/>
            <person name="Shih D."/>
            <person name="Sparrow T."/>
            <person name="Spaulding J."/>
            <person name="Stalker J."/>
            <person name="Stange-Thomann N."/>
            <person name="Stavropoulos S."/>
            <person name="Stone C."/>
            <person name="Strader C."/>
            <person name="Tesfaye S."/>
            <person name="Thomson T."/>
            <person name="Thoulutsang Y."/>
            <person name="Thoulutsang D."/>
            <person name="Topham K."/>
            <person name="Topping I."/>
            <person name="Tsamla T."/>
            <person name="Vassiliev H."/>
            <person name="Vo A."/>
            <person name="Wangchuk T."/>
            <person name="Wangdi T."/>
            <person name="Weiand M."/>
            <person name="Wilkinson J."/>
            <person name="Wilson A."/>
            <person name="Yadav S."/>
            <person name="Young G."/>
            <person name="Yu Q."/>
            <person name="Zembek L."/>
            <person name="Zhong D."/>
            <person name="Zimmer A."/>
            <person name="Zwirko Z."/>
            <person name="Jaffe D.B."/>
            <person name="Alvarez P."/>
            <person name="Brockman W."/>
            <person name="Butler J."/>
            <person name="Chin C."/>
            <person name="Gnerre S."/>
            <person name="Grabherr M."/>
            <person name="Kleber M."/>
            <person name="Mauceli E."/>
            <person name="MacCallum I."/>
        </authorList>
    </citation>
    <scope>NUCLEOTIDE SEQUENCE [LARGE SCALE GENOMIC DNA]</scope>
    <source>
        <strain evidence="4">MSH-3 / Tucson 14011-0111.49</strain>
    </source>
</reference>
<feature type="compositionally biased region" description="Basic and acidic residues" evidence="1">
    <location>
        <begin position="352"/>
        <end position="362"/>
    </location>
</feature>
<feature type="chain" id="PRO_5002807768" evidence="2">
    <location>
        <begin position="17"/>
        <end position="692"/>
    </location>
</feature>
<feature type="compositionally biased region" description="Basic and acidic residues" evidence="1">
    <location>
        <begin position="230"/>
        <end position="240"/>
    </location>
</feature>
<dbReference type="KEGG" id="dpe:6600915"/>
<feature type="signal peptide" evidence="2">
    <location>
        <begin position="1"/>
        <end position="16"/>
    </location>
</feature>
<feature type="region of interest" description="Disordered" evidence="1">
    <location>
        <begin position="68"/>
        <end position="526"/>
    </location>
</feature>
<name>B4H4Z5_DROPE</name>
<dbReference type="Proteomes" id="UP000008744">
    <property type="component" value="Unassembled WGS sequence"/>
</dbReference>
<feature type="compositionally biased region" description="Basic and acidic residues" evidence="1">
    <location>
        <begin position="333"/>
        <end position="343"/>
    </location>
</feature>
<evidence type="ECO:0000313" key="4">
    <source>
        <dbReference type="Proteomes" id="UP000008744"/>
    </source>
</evidence>
<feature type="compositionally biased region" description="Basic and acidic residues" evidence="1">
    <location>
        <begin position="121"/>
        <end position="153"/>
    </location>
</feature>
<feature type="compositionally biased region" description="Basic and acidic residues" evidence="1">
    <location>
        <begin position="439"/>
        <end position="449"/>
    </location>
</feature>
<feature type="compositionally biased region" description="Basic and acidic residues" evidence="1">
    <location>
        <begin position="489"/>
        <end position="526"/>
    </location>
</feature>
<proteinExistence type="predicted"/>
<evidence type="ECO:0000256" key="1">
    <source>
        <dbReference type="SAM" id="MobiDB-lite"/>
    </source>
</evidence>
<accession>B4H4Z5</accession>
<gene>
    <name evidence="3" type="primary">Dper\GL10191</name>
    <name evidence="3" type="ORF">Dper_GL10191</name>
</gene>